<dbReference type="SUPFAM" id="SSF52821">
    <property type="entry name" value="Rhodanese/Cell cycle control phosphatase"/>
    <property type="match status" value="1"/>
</dbReference>
<name>A0AAE0BDE5_9CHLO</name>
<reference evidence="2 3" key="1">
    <citation type="journal article" date="2015" name="Genome Biol. Evol.">
        <title>Comparative Genomics of a Bacterivorous Green Alga Reveals Evolutionary Causalities and Consequences of Phago-Mixotrophic Mode of Nutrition.</title>
        <authorList>
            <person name="Burns J.A."/>
            <person name="Paasch A."/>
            <person name="Narechania A."/>
            <person name="Kim E."/>
        </authorList>
    </citation>
    <scope>NUCLEOTIDE SEQUENCE [LARGE SCALE GENOMIC DNA]</scope>
    <source>
        <strain evidence="2 3">PLY_AMNH</strain>
    </source>
</reference>
<protein>
    <recommendedName>
        <fullName evidence="1">Rhodanese domain-containing protein</fullName>
    </recommendedName>
</protein>
<dbReference type="InterPro" id="IPR001763">
    <property type="entry name" value="Rhodanese-like_dom"/>
</dbReference>
<evidence type="ECO:0000259" key="1">
    <source>
        <dbReference type="PROSITE" id="PS50206"/>
    </source>
</evidence>
<sequence>MAVQLKSFTISKCASIKSEIASNLPRSTAHKLVARNVRRQRPGKLNVTSHLKTAYELVEKEQIRRVKPKEAQAVIEEGYKVLDIRPDWEYANASVDGSVHVPFFVEDEGMDPITLLKKSINMGYGGLWQGSRLTKENVNFLPAVADGVAKEEKVLLTCAEGLRSLLAVEVLHGQGYTELAWLDGGYQSCSEEDLPNQSGECELRFASIGGVSQYFLKLATYITEMQDKKEEK</sequence>
<dbReference type="PANTHER" id="PTHR45510:SF1">
    <property type="entry name" value="RHODANESE-LIKE DOMAIN-CONTAINING PROTEIN 10"/>
    <property type="match status" value="1"/>
</dbReference>
<dbReference type="PROSITE" id="PS50206">
    <property type="entry name" value="RHODANESE_3"/>
    <property type="match status" value="1"/>
</dbReference>
<accession>A0AAE0BDE5</accession>
<organism evidence="2 3">
    <name type="scientific">Cymbomonas tetramitiformis</name>
    <dbReference type="NCBI Taxonomy" id="36881"/>
    <lineage>
        <taxon>Eukaryota</taxon>
        <taxon>Viridiplantae</taxon>
        <taxon>Chlorophyta</taxon>
        <taxon>Pyramimonadophyceae</taxon>
        <taxon>Pyramimonadales</taxon>
        <taxon>Pyramimonadaceae</taxon>
        <taxon>Cymbomonas</taxon>
    </lineage>
</organism>
<dbReference type="EMBL" id="LGRX02035658">
    <property type="protein sequence ID" value="KAK3233644.1"/>
    <property type="molecule type" value="Genomic_DNA"/>
</dbReference>
<dbReference type="InterPro" id="IPR036873">
    <property type="entry name" value="Rhodanese-like_dom_sf"/>
</dbReference>
<comment type="caution">
    <text evidence="2">The sequence shown here is derived from an EMBL/GenBank/DDBJ whole genome shotgun (WGS) entry which is preliminary data.</text>
</comment>
<proteinExistence type="predicted"/>
<keyword evidence="3" id="KW-1185">Reference proteome</keyword>
<evidence type="ECO:0000313" key="2">
    <source>
        <dbReference type="EMBL" id="KAK3233644.1"/>
    </source>
</evidence>
<dbReference type="AlphaFoldDB" id="A0AAE0BDE5"/>
<dbReference type="CDD" id="cd00158">
    <property type="entry name" value="RHOD"/>
    <property type="match status" value="1"/>
</dbReference>
<dbReference type="GO" id="GO:0009507">
    <property type="term" value="C:chloroplast"/>
    <property type="evidence" value="ECO:0007669"/>
    <property type="project" value="TreeGrafter"/>
</dbReference>
<dbReference type="PANTHER" id="PTHR45510">
    <property type="entry name" value="RHODANESE-LIKE DOMAIN-CONTAINING PROTEIN 10"/>
    <property type="match status" value="1"/>
</dbReference>
<dbReference type="Pfam" id="PF00581">
    <property type="entry name" value="Rhodanese"/>
    <property type="match status" value="1"/>
</dbReference>
<dbReference type="SMART" id="SM00450">
    <property type="entry name" value="RHOD"/>
    <property type="match status" value="1"/>
</dbReference>
<evidence type="ECO:0000313" key="3">
    <source>
        <dbReference type="Proteomes" id="UP001190700"/>
    </source>
</evidence>
<feature type="domain" description="Rhodanese" evidence="1">
    <location>
        <begin position="75"/>
        <end position="198"/>
    </location>
</feature>
<dbReference type="InterPro" id="IPR044614">
    <property type="entry name" value="STR10"/>
</dbReference>
<dbReference type="Proteomes" id="UP001190700">
    <property type="component" value="Unassembled WGS sequence"/>
</dbReference>
<gene>
    <name evidence="2" type="ORF">CYMTET_56071</name>
</gene>
<dbReference type="Gene3D" id="3.40.250.10">
    <property type="entry name" value="Rhodanese-like domain"/>
    <property type="match status" value="1"/>
</dbReference>